<dbReference type="Gene3D" id="3.10.150.10">
    <property type="entry name" value="DNA Polymerase III, subunit A, domain 2"/>
    <property type="match status" value="3"/>
</dbReference>
<feature type="domain" description="DNA polymerase III beta sliding clamp C-terminal" evidence="11">
    <location>
        <begin position="223"/>
        <end position="331"/>
    </location>
</feature>
<dbReference type="GO" id="GO:0008408">
    <property type="term" value="F:3'-5' exonuclease activity"/>
    <property type="evidence" value="ECO:0007669"/>
    <property type="project" value="InterPro"/>
</dbReference>
<gene>
    <name evidence="12" type="ORF">R50_2036</name>
</gene>
<keyword evidence="6" id="KW-0235">DNA replication</keyword>
<evidence type="ECO:0000256" key="6">
    <source>
        <dbReference type="ARBA" id="ARBA00022705"/>
    </source>
</evidence>
<keyword evidence="3" id="KW-0963">Cytoplasm</keyword>
<keyword evidence="13" id="KW-1185">Reference proteome</keyword>
<dbReference type="GO" id="GO:0009360">
    <property type="term" value="C:DNA polymerase III complex"/>
    <property type="evidence" value="ECO:0007669"/>
    <property type="project" value="InterPro"/>
</dbReference>
<evidence type="ECO:0000256" key="7">
    <source>
        <dbReference type="ARBA" id="ARBA00022932"/>
    </source>
</evidence>
<evidence type="ECO:0000256" key="3">
    <source>
        <dbReference type="ARBA" id="ARBA00022490"/>
    </source>
</evidence>
<feature type="domain" description="DNA polymerase III beta sliding clamp N-terminal" evidence="10">
    <location>
        <begin position="3"/>
        <end position="117"/>
    </location>
</feature>
<reference evidence="12 13" key="1">
    <citation type="submission" date="2020-02" db="EMBL/GenBank/DDBJ databases">
        <authorList>
            <person name="Hogendoorn C."/>
        </authorList>
    </citation>
    <scope>NUCLEOTIDE SEQUENCE [LARGE SCALE GENOMIC DNA]</scope>
    <source>
        <strain evidence="12">R501</strain>
    </source>
</reference>
<dbReference type="GO" id="GO:0003677">
    <property type="term" value="F:DNA binding"/>
    <property type="evidence" value="ECO:0007669"/>
    <property type="project" value="UniProtKB-KW"/>
</dbReference>
<dbReference type="Pfam" id="PF00712">
    <property type="entry name" value="DNA_pol3_beta"/>
    <property type="match status" value="1"/>
</dbReference>
<keyword evidence="7" id="KW-0239">DNA-directed DNA polymerase</keyword>
<keyword evidence="4 12" id="KW-0808">Transferase</keyword>
<evidence type="ECO:0000259" key="10">
    <source>
        <dbReference type="Pfam" id="PF00712"/>
    </source>
</evidence>
<dbReference type="InterPro" id="IPR022634">
    <property type="entry name" value="DNA_polIII_beta_N"/>
</dbReference>
<dbReference type="SMART" id="SM00480">
    <property type="entry name" value="POL3Bc"/>
    <property type="match status" value="1"/>
</dbReference>
<dbReference type="CDD" id="cd00140">
    <property type="entry name" value="beta_clamp"/>
    <property type="match status" value="1"/>
</dbReference>
<dbReference type="GO" id="GO:0006271">
    <property type="term" value="P:DNA strand elongation involved in DNA replication"/>
    <property type="evidence" value="ECO:0007669"/>
    <property type="project" value="TreeGrafter"/>
</dbReference>
<evidence type="ECO:0000256" key="4">
    <source>
        <dbReference type="ARBA" id="ARBA00022679"/>
    </source>
</evidence>
<dbReference type="GO" id="GO:0005737">
    <property type="term" value="C:cytoplasm"/>
    <property type="evidence" value="ECO:0007669"/>
    <property type="project" value="UniProtKB-SubCell"/>
</dbReference>
<dbReference type="EMBL" id="LR778114">
    <property type="protein sequence ID" value="CAB1129533.1"/>
    <property type="molecule type" value="Genomic_DNA"/>
</dbReference>
<sequence length="335" mass="35805">MHMRITVSRDALAGALDRVTRAVANQLALPLLGGVQLTVDAASLRVIATDLTLWMDASVPVETLDGAGSAVVPAGPLTELVRRIPTDTLTMETSGQQMAIQYGRGRATIHQYEEDALPAPPEDEAIEMVASDSTRMARWHLPGVGGVSGRFVVPSRAMAEIARALAEADDDAEVSVARSDVALMVRTPHLRCVARLLDDQYPPVQGVTSRSTSVTVRLPLEDLRGAAERLVVVTGRGNSQADLVARVEPGLLILSTTASEVGHAAEELEAETEFADGAEIVTASYNPKFWAEAVQALVGEIAEVRLSAVASHPARLATMERPMYTHWLMPLVPLV</sequence>
<evidence type="ECO:0000256" key="5">
    <source>
        <dbReference type="ARBA" id="ARBA00022695"/>
    </source>
</evidence>
<dbReference type="KEGG" id="hfv:R50_2036"/>
<evidence type="ECO:0000256" key="8">
    <source>
        <dbReference type="ARBA" id="ARBA00023125"/>
    </source>
</evidence>
<evidence type="ECO:0000256" key="2">
    <source>
        <dbReference type="ARBA" id="ARBA00010752"/>
    </source>
</evidence>
<protein>
    <recommendedName>
        <fullName evidence="9">DNA polymerase III subunit beta</fullName>
    </recommendedName>
</protein>
<evidence type="ECO:0000259" key="11">
    <source>
        <dbReference type="Pfam" id="PF02768"/>
    </source>
</evidence>
<comment type="subcellular location">
    <subcellularLocation>
        <location evidence="1">Cytoplasm</location>
    </subcellularLocation>
</comment>
<evidence type="ECO:0000313" key="12">
    <source>
        <dbReference type="EMBL" id="CAB1129533.1"/>
    </source>
</evidence>
<evidence type="ECO:0000256" key="1">
    <source>
        <dbReference type="ARBA" id="ARBA00004496"/>
    </source>
</evidence>
<comment type="similarity">
    <text evidence="2">Belongs to the beta sliding clamp family.</text>
</comment>
<dbReference type="InterPro" id="IPR022635">
    <property type="entry name" value="DNA_polIII_beta_C"/>
</dbReference>
<dbReference type="PANTHER" id="PTHR30478">
    <property type="entry name" value="DNA POLYMERASE III SUBUNIT BETA"/>
    <property type="match status" value="1"/>
</dbReference>
<dbReference type="GO" id="GO:0003887">
    <property type="term" value="F:DNA-directed DNA polymerase activity"/>
    <property type="evidence" value="ECO:0007669"/>
    <property type="project" value="UniProtKB-KW"/>
</dbReference>
<dbReference type="InterPro" id="IPR001001">
    <property type="entry name" value="DNA_polIII_beta"/>
</dbReference>
<evidence type="ECO:0000256" key="9">
    <source>
        <dbReference type="ARBA" id="ARBA00033275"/>
    </source>
</evidence>
<dbReference type="Proteomes" id="UP000503399">
    <property type="component" value="Chromosome"/>
</dbReference>
<name>A0A6F8ZJA2_9FIRM</name>
<evidence type="ECO:0000313" key="13">
    <source>
        <dbReference type="Proteomes" id="UP000503399"/>
    </source>
</evidence>
<dbReference type="PANTHER" id="PTHR30478:SF0">
    <property type="entry name" value="BETA SLIDING CLAMP"/>
    <property type="match status" value="1"/>
</dbReference>
<dbReference type="SUPFAM" id="SSF55979">
    <property type="entry name" value="DNA clamp"/>
    <property type="match status" value="3"/>
</dbReference>
<keyword evidence="5 12" id="KW-0548">Nucleotidyltransferase</keyword>
<dbReference type="InterPro" id="IPR046938">
    <property type="entry name" value="DNA_clamp_sf"/>
</dbReference>
<keyword evidence="8" id="KW-0238">DNA-binding</keyword>
<accession>A0A6F8ZJA2</accession>
<dbReference type="Pfam" id="PF02768">
    <property type="entry name" value="DNA_pol3_beta_3"/>
    <property type="match status" value="1"/>
</dbReference>
<dbReference type="AlphaFoldDB" id="A0A6F8ZJA2"/>
<proteinExistence type="inferred from homology"/>
<organism evidence="12 13">
    <name type="scientific">Candidatus Hydrogenisulfobacillus filiaventi</name>
    <dbReference type="NCBI Taxonomy" id="2707344"/>
    <lineage>
        <taxon>Bacteria</taxon>
        <taxon>Bacillati</taxon>
        <taxon>Bacillota</taxon>
        <taxon>Clostridia</taxon>
        <taxon>Eubacteriales</taxon>
        <taxon>Clostridiales Family XVII. Incertae Sedis</taxon>
        <taxon>Candidatus Hydrogenisulfobacillus</taxon>
    </lineage>
</organism>